<sequence length="43" mass="4819">MWDLTTSALNISAIVQTSATSLMLFHRPVKTNFVSFNGRYENG</sequence>
<gene>
    <name evidence="1" type="ORF">MAMP_02089</name>
</gene>
<name>F5SXG3_9GAMM</name>
<reference evidence="1 2" key="1">
    <citation type="journal article" date="2011" name="J. Bacteriol.">
        <title>Draft genome sequence of Methylophaga aminisulfidivorans MP T.</title>
        <authorList>
            <person name="Han G.H."/>
            <person name="Kim W."/>
            <person name="Chun J."/>
            <person name="Kim S.W."/>
        </authorList>
    </citation>
    <scope>NUCLEOTIDE SEQUENCE [LARGE SCALE GENOMIC DNA]</scope>
    <source>
        <strain evidence="2">MP(T)</strain>
    </source>
</reference>
<accession>F5SXG3</accession>
<evidence type="ECO:0000313" key="2">
    <source>
        <dbReference type="Proteomes" id="UP000003544"/>
    </source>
</evidence>
<protein>
    <submittedName>
        <fullName evidence="1">Uncharacterized protein</fullName>
    </submittedName>
</protein>
<keyword evidence="2" id="KW-1185">Reference proteome</keyword>
<dbReference type="AlphaFoldDB" id="F5SXG3"/>
<evidence type="ECO:0000313" key="1">
    <source>
        <dbReference type="EMBL" id="EGL55095.1"/>
    </source>
</evidence>
<comment type="caution">
    <text evidence="1">The sequence shown here is derived from an EMBL/GenBank/DDBJ whole genome shotgun (WGS) entry which is preliminary data.</text>
</comment>
<organism evidence="1 2">
    <name type="scientific">Methylophaga aminisulfidivorans MP</name>
    <dbReference type="NCBI Taxonomy" id="1026882"/>
    <lineage>
        <taxon>Bacteria</taxon>
        <taxon>Pseudomonadati</taxon>
        <taxon>Pseudomonadota</taxon>
        <taxon>Gammaproteobacteria</taxon>
        <taxon>Thiotrichales</taxon>
        <taxon>Piscirickettsiaceae</taxon>
        <taxon>Methylophaga</taxon>
    </lineage>
</organism>
<proteinExistence type="predicted"/>
<dbReference type="EMBL" id="AFIG01000001">
    <property type="protein sequence ID" value="EGL55095.1"/>
    <property type="molecule type" value="Genomic_DNA"/>
</dbReference>
<dbReference type="Proteomes" id="UP000003544">
    <property type="component" value="Unassembled WGS sequence"/>
</dbReference>